<comment type="caution">
    <text evidence="2">The sequence shown here is derived from an EMBL/GenBank/DDBJ whole genome shotgun (WGS) entry which is preliminary data.</text>
</comment>
<feature type="region of interest" description="Disordered" evidence="1">
    <location>
        <begin position="1"/>
        <end position="73"/>
    </location>
</feature>
<keyword evidence="3" id="KW-1185">Reference proteome</keyword>
<organism evidence="2 3">
    <name type="scientific">Galemys pyrenaicus</name>
    <name type="common">Iberian desman</name>
    <name type="synonym">Pyrenean desman</name>
    <dbReference type="NCBI Taxonomy" id="202257"/>
    <lineage>
        <taxon>Eukaryota</taxon>
        <taxon>Metazoa</taxon>
        <taxon>Chordata</taxon>
        <taxon>Craniata</taxon>
        <taxon>Vertebrata</taxon>
        <taxon>Euteleostomi</taxon>
        <taxon>Mammalia</taxon>
        <taxon>Eutheria</taxon>
        <taxon>Laurasiatheria</taxon>
        <taxon>Eulipotyphla</taxon>
        <taxon>Talpidae</taxon>
        <taxon>Galemys</taxon>
    </lineage>
</organism>
<dbReference type="AlphaFoldDB" id="A0A8J6A237"/>
<feature type="compositionally biased region" description="Acidic residues" evidence="1">
    <location>
        <begin position="19"/>
        <end position="31"/>
    </location>
</feature>
<dbReference type="Proteomes" id="UP000700334">
    <property type="component" value="Unassembled WGS sequence"/>
</dbReference>
<accession>A0A8J6A237</accession>
<evidence type="ECO:0000256" key="1">
    <source>
        <dbReference type="SAM" id="MobiDB-lite"/>
    </source>
</evidence>
<sequence>MSTKGRRGREQAGVTFPAPEEEPPGEDEDRDAEAQRRRRGWRGVNGGLEPRSAPALPEAPGPGPPPCSPEPGL</sequence>
<reference evidence="2" key="1">
    <citation type="journal article" date="2021" name="Evol. Appl.">
        <title>The genome of the Pyrenean desman and the effects of bottlenecks and inbreeding on the genomic landscape of an endangered species.</title>
        <authorList>
            <person name="Escoda L."/>
            <person name="Castresana J."/>
        </authorList>
    </citation>
    <scope>NUCLEOTIDE SEQUENCE</scope>
    <source>
        <strain evidence="2">IBE-C5619</strain>
    </source>
</reference>
<evidence type="ECO:0000313" key="2">
    <source>
        <dbReference type="EMBL" id="KAG8511227.1"/>
    </source>
</evidence>
<protein>
    <submittedName>
        <fullName evidence="2">Uncharacterized protein</fullName>
    </submittedName>
</protein>
<feature type="compositionally biased region" description="Pro residues" evidence="1">
    <location>
        <begin position="57"/>
        <end position="73"/>
    </location>
</feature>
<evidence type="ECO:0000313" key="3">
    <source>
        <dbReference type="Proteomes" id="UP000700334"/>
    </source>
</evidence>
<gene>
    <name evidence="2" type="ORF">J0S82_013794</name>
</gene>
<dbReference type="EMBL" id="JAGFMF010011852">
    <property type="protein sequence ID" value="KAG8511227.1"/>
    <property type="molecule type" value="Genomic_DNA"/>
</dbReference>
<name>A0A8J6A237_GALPY</name>
<proteinExistence type="predicted"/>